<evidence type="ECO:0000313" key="3">
    <source>
        <dbReference type="Proteomes" id="UP000190229"/>
    </source>
</evidence>
<sequence>MMQGRDRLEQESFLTLQAHYLFHAEYCNVRKGNEKGRVEKLVGTVRRRALVPLPDVQSMDELNELLHVWCETNAQEDLVPHRQETIAAVFEREKAVLHALPPKAFEACRMRSGNVSKMSTVTFETNAYSVPSQYVLQRIFVKAFVDEVHIVAQNDVIARHKRCNGRDQMILVLDHYLDVLVKKPRAIRDAQAMYATDIPEIVRQFQREMRTRHGAQGDRSFIRFLLLYREVGMSMIASVLTQAHALQILHFDGLHDLLLRQTGKTNSTPSLSNDKVPTDLHAYRVHKTDLTRYNALTSGGAE</sequence>
<feature type="domain" description="Transposase for insertion sequence element IS21-like C-terminal" evidence="1">
    <location>
        <begin position="100"/>
        <end position="170"/>
    </location>
</feature>
<accession>A0A1V4EUH4</accession>
<reference evidence="2 3" key="1">
    <citation type="submission" date="2017-02" db="EMBL/GenBank/DDBJ databases">
        <title>Draft genome of Acidibacillus ferrooxidans Huett2.</title>
        <authorList>
            <person name="Schopf S."/>
        </authorList>
    </citation>
    <scope>NUCLEOTIDE SEQUENCE [LARGE SCALE GENOMIC DNA]</scope>
    <source>
        <strain evidence="2 3">Huett2</strain>
    </source>
</reference>
<dbReference type="InterPro" id="IPR054353">
    <property type="entry name" value="IstA-like_C"/>
</dbReference>
<dbReference type="Proteomes" id="UP000190229">
    <property type="component" value="Unassembled WGS sequence"/>
</dbReference>
<protein>
    <recommendedName>
        <fullName evidence="1">Transposase for insertion sequence element IS21-like C-terminal domain-containing protein</fullName>
    </recommendedName>
</protein>
<dbReference type="PANTHER" id="PTHR35004:SF7">
    <property type="entry name" value="INTEGRASE PROTEIN"/>
    <property type="match status" value="1"/>
</dbReference>
<evidence type="ECO:0000259" key="1">
    <source>
        <dbReference type="Pfam" id="PF22483"/>
    </source>
</evidence>
<dbReference type="AlphaFoldDB" id="A0A1V4EUH4"/>
<dbReference type="EMBL" id="MWPS01000018">
    <property type="protein sequence ID" value="OPG16298.1"/>
    <property type="molecule type" value="Genomic_DNA"/>
</dbReference>
<gene>
    <name evidence="2" type="ORF">B2M26_07345</name>
</gene>
<name>A0A1V4EUH4_9BACL</name>
<dbReference type="PANTHER" id="PTHR35004">
    <property type="entry name" value="TRANSPOSASE RV3428C-RELATED"/>
    <property type="match status" value="1"/>
</dbReference>
<comment type="caution">
    <text evidence="2">The sequence shown here is derived from an EMBL/GenBank/DDBJ whole genome shotgun (WGS) entry which is preliminary data.</text>
</comment>
<organism evidence="2 3">
    <name type="scientific">Ferroacidibacillus organovorans</name>
    <dbReference type="NCBI Taxonomy" id="1765683"/>
    <lineage>
        <taxon>Bacteria</taxon>
        <taxon>Bacillati</taxon>
        <taxon>Bacillota</taxon>
        <taxon>Bacilli</taxon>
        <taxon>Bacillales</taxon>
        <taxon>Alicyclobacillaceae</taxon>
        <taxon>Ferroacidibacillus</taxon>
    </lineage>
</organism>
<proteinExistence type="predicted"/>
<dbReference type="Pfam" id="PF22483">
    <property type="entry name" value="Mu-transpos_C_2"/>
    <property type="match status" value="1"/>
</dbReference>
<keyword evidence="3" id="KW-1185">Reference proteome</keyword>
<evidence type="ECO:0000313" key="2">
    <source>
        <dbReference type="EMBL" id="OPG16298.1"/>
    </source>
</evidence>